<protein>
    <submittedName>
        <fullName evidence="1">Uncharacterized protein</fullName>
    </submittedName>
</protein>
<proteinExistence type="predicted"/>
<dbReference type="EMBL" id="CM056810">
    <property type="protein sequence ID" value="KAJ8643683.1"/>
    <property type="molecule type" value="Genomic_DNA"/>
</dbReference>
<organism evidence="1 2">
    <name type="scientific">Persea americana</name>
    <name type="common">Avocado</name>
    <dbReference type="NCBI Taxonomy" id="3435"/>
    <lineage>
        <taxon>Eukaryota</taxon>
        <taxon>Viridiplantae</taxon>
        <taxon>Streptophyta</taxon>
        <taxon>Embryophyta</taxon>
        <taxon>Tracheophyta</taxon>
        <taxon>Spermatophyta</taxon>
        <taxon>Magnoliopsida</taxon>
        <taxon>Magnoliidae</taxon>
        <taxon>Laurales</taxon>
        <taxon>Lauraceae</taxon>
        <taxon>Persea</taxon>
    </lineage>
</organism>
<gene>
    <name evidence="1" type="ORF">MRB53_005431</name>
</gene>
<evidence type="ECO:0000313" key="1">
    <source>
        <dbReference type="EMBL" id="KAJ8643683.1"/>
    </source>
</evidence>
<comment type="caution">
    <text evidence="1">The sequence shown here is derived from an EMBL/GenBank/DDBJ whole genome shotgun (WGS) entry which is preliminary data.</text>
</comment>
<reference evidence="1 2" key="1">
    <citation type="journal article" date="2022" name="Hortic Res">
        <title>A haplotype resolved chromosomal level avocado genome allows analysis of novel avocado genes.</title>
        <authorList>
            <person name="Nath O."/>
            <person name="Fletcher S.J."/>
            <person name="Hayward A."/>
            <person name="Shaw L.M."/>
            <person name="Masouleh A.K."/>
            <person name="Furtado A."/>
            <person name="Henry R.J."/>
            <person name="Mitter N."/>
        </authorList>
    </citation>
    <scope>NUCLEOTIDE SEQUENCE [LARGE SCALE GENOMIC DNA]</scope>
    <source>
        <strain evidence="2">cv. Hass</strain>
    </source>
</reference>
<dbReference type="Proteomes" id="UP001234297">
    <property type="component" value="Chromosome 2"/>
</dbReference>
<name>A0ACC2ME14_PERAE</name>
<evidence type="ECO:0000313" key="2">
    <source>
        <dbReference type="Proteomes" id="UP001234297"/>
    </source>
</evidence>
<accession>A0ACC2ME14</accession>
<sequence length="659" mass="72507">MEETFNLLLYLTLFSFSSLFNLTHSQQTYLNNTQLACYNNNFNNTLGYVCNSTENSRCSSYLTFRSTDLYDSAVMISYLLSSDPESIASIYNISSVDKIPINTLLTVPVNCSCAGGFYQHNSSYTIKYTGETYLQMANNTYQGLSTCQAMMAQNTYESTSLVEGMTLLVPLRCACPSSKQISDGVKFLLSYLIKFGDDVSTIAQRFGVDQQSVLDANELDSKDIIYPFTPLLIPLKSAPTPNLTTEISSSPPASSPPPQSTDVPVPSTESASEKRKWILVGVAIGIGVGVGLLVLSLCGLAVTRFNRRKGEKPVSPVREEEGKILGIQEEPLGHGFSQGIRDAVVESLAVYKIEDLQIATGYFSEDYRIRGSVYRAVINGDNAAVKRMKGDVSNEINILKQISHSNVIRLSGFCLNEGNTYLVYEYAENGSLSDLLHEKKHQSLCLSWKQRVQIAYDVSDGLNYLHNYANPQYIHKDLKSSNILLDGNFRAKVANFGLARRSEEEGADGVHITRHVVGTQGYMAPEYLEHGLVTPKLDVFALGVVMLELLSGRVAATSTSDGEGKEGDQLLWASIGTVLEGENVRGKLKGFIDPCLQREYPFELAFTMAQLAMKCVAHDPSFRPSIVEVFISLSKILSSSLDWDSLENSKSSSAVFTGR</sequence>
<keyword evidence="2" id="KW-1185">Reference proteome</keyword>